<dbReference type="InterPro" id="IPR020458">
    <property type="entry name" value="Znf_DskA_TraR_CS"/>
</dbReference>
<protein>
    <submittedName>
        <fullName evidence="6">TraR/DksA C4-type zinc finger protein</fullName>
    </submittedName>
</protein>
<feature type="zinc finger region" description="dksA C4-type" evidence="4">
    <location>
        <begin position="96"/>
        <end position="120"/>
    </location>
</feature>
<sequence>MPDERAAAPRPGGELHRLLNAERERTQAAIGSLHRDVASMVEATRSTATDDEHDPEGSTIAFERSQASSMLTAAEQRLAELDLALTRLAEGSYGRCERCGEPIPYERLLARPATRTCVPCASQH</sequence>
<reference evidence="6" key="2">
    <citation type="submission" date="2021-04" db="EMBL/GenBank/DDBJ databases">
        <authorList>
            <person name="Gilroy R."/>
        </authorList>
    </citation>
    <scope>NUCLEOTIDE SEQUENCE</scope>
    <source>
        <strain evidence="6">ChiGjej4B4-7305</strain>
    </source>
</reference>
<dbReference type="AlphaFoldDB" id="A0A9D2EDL8"/>
<comment type="caution">
    <text evidence="6">The sequence shown here is derived from an EMBL/GenBank/DDBJ whole genome shotgun (WGS) entry which is preliminary data.</text>
</comment>
<feature type="domain" description="Zinc finger DksA/TraR C4-type" evidence="5">
    <location>
        <begin position="91"/>
        <end position="122"/>
    </location>
</feature>
<evidence type="ECO:0000313" key="6">
    <source>
        <dbReference type="EMBL" id="HIZ35231.1"/>
    </source>
</evidence>
<dbReference type="Pfam" id="PF01258">
    <property type="entry name" value="zf-dskA_traR"/>
    <property type="match status" value="1"/>
</dbReference>
<keyword evidence="1" id="KW-0479">Metal-binding</keyword>
<dbReference type="Proteomes" id="UP000824037">
    <property type="component" value="Unassembled WGS sequence"/>
</dbReference>
<evidence type="ECO:0000256" key="3">
    <source>
        <dbReference type="ARBA" id="ARBA00022833"/>
    </source>
</evidence>
<dbReference type="EMBL" id="DXBY01000088">
    <property type="protein sequence ID" value="HIZ35231.1"/>
    <property type="molecule type" value="Genomic_DNA"/>
</dbReference>
<evidence type="ECO:0000313" key="7">
    <source>
        <dbReference type="Proteomes" id="UP000824037"/>
    </source>
</evidence>
<dbReference type="SUPFAM" id="SSF57716">
    <property type="entry name" value="Glucocorticoid receptor-like (DNA-binding domain)"/>
    <property type="match status" value="1"/>
</dbReference>
<dbReference type="PROSITE" id="PS01102">
    <property type="entry name" value="ZF_DKSA_1"/>
    <property type="match status" value="1"/>
</dbReference>
<dbReference type="InterPro" id="IPR000962">
    <property type="entry name" value="Znf_DskA_TraR"/>
</dbReference>
<organism evidence="6 7">
    <name type="scientific">Candidatus Ruania gallistercoris</name>
    <dbReference type="NCBI Taxonomy" id="2838746"/>
    <lineage>
        <taxon>Bacteria</taxon>
        <taxon>Bacillati</taxon>
        <taxon>Actinomycetota</taxon>
        <taxon>Actinomycetes</taxon>
        <taxon>Micrococcales</taxon>
        <taxon>Ruaniaceae</taxon>
        <taxon>Ruania</taxon>
    </lineage>
</organism>
<evidence type="ECO:0000256" key="1">
    <source>
        <dbReference type="ARBA" id="ARBA00022723"/>
    </source>
</evidence>
<dbReference type="GO" id="GO:0008270">
    <property type="term" value="F:zinc ion binding"/>
    <property type="evidence" value="ECO:0007669"/>
    <property type="project" value="UniProtKB-KW"/>
</dbReference>
<keyword evidence="3" id="KW-0862">Zinc</keyword>
<gene>
    <name evidence="6" type="ORF">H9815_05600</name>
</gene>
<dbReference type="Gene3D" id="1.20.120.910">
    <property type="entry name" value="DksA, coiled-coil domain"/>
    <property type="match status" value="1"/>
</dbReference>
<evidence type="ECO:0000256" key="4">
    <source>
        <dbReference type="PROSITE-ProRule" id="PRU00510"/>
    </source>
</evidence>
<dbReference type="PROSITE" id="PS51128">
    <property type="entry name" value="ZF_DKSA_2"/>
    <property type="match status" value="1"/>
</dbReference>
<name>A0A9D2EDL8_9MICO</name>
<accession>A0A9D2EDL8</accession>
<evidence type="ECO:0000259" key="5">
    <source>
        <dbReference type="Pfam" id="PF01258"/>
    </source>
</evidence>
<proteinExistence type="predicted"/>
<evidence type="ECO:0000256" key="2">
    <source>
        <dbReference type="ARBA" id="ARBA00022771"/>
    </source>
</evidence>
<dbReference type="PANTHER" id="PTHR33823:SF4">
    <property type="entry name" value="GENERAL STRESS PROTEIN 16O"/>
    <property type="match status" value="1"/>
</dbReference>
<reference evidence="6" key="1">
    <citation type="journal article" date="2021" name="PeerJ">
        <title>Extensive microbial diversity within the chicken gut microbiome revealed by metagenomics and culture.</title>
        <authorList>
            <person name="Gilroy R."/>
            <person name="Ravi A."/>
            <person name="Getino M."/>
            <person name="Pursley I."/>
            <person name="Horton D.L."/>
            <person name="Alikhan N.F."/>
            <person name="Baker D."/>
            <person name="Gharbi K."/>
            <person name="Hall N."/>
            <person name="Watson M."/>
            <person name="Adriaenssens E.M."/>
            <person name="Foster-Nyarko E."/>
            <person name="Jarju S."/>
            <person name="Secka A."/>
            <person name="Antonio M."/>
            <person name="Oren A."/>
            <person name="Chaudhuri R.R."/>
            <person name="La Ragione R."/>
            <person name="Hildebrand F."/>
            <person name="Pallen M.J."/>
        </authorList>
    </citation>
    <scope>NUCLEOTIDE SEQUENCE</scope>
    <source>
        <strain evidence="6">ChiGjej4B4-7305</strain>
    </source>
</reference>
<dbReference type="PANTHER" id="PTHR33823">
    <property type="entry name" value="RNA POLYMERASE-BINDING TRANSCRIPTION FACTOR DKSA-RELATED"/>
    <property type="match status" value="1"/>
</dbReference>
<keyword evidence="2" id="KW-0863">Zinc-finger</keyword>